<evidence type="ECO:0000256" key="2">
    <source>
        <dbReference type="ARBA" id="ARBA00022737"/>
    </source>
</evidence>
<proteinExistence type="predicted"/>
<dbReference type="Proteomes" id="UP000007875">
    <property type="component" value="Unassembled WGS sequence"/>
</dbReference>
<dbReference type="SUPFAM" id="SSF117281">
    <property type="entry name" value="Kelch motif"/>
    <property type="match status" value="1"/>
</dbReference>
<dbReference type="Ensembl" id="ENSCSAVT00000018306.1">
    <property type="protein sequence ID" value="ENSCSAVP00000018109.1"/>
    <property type="gene ID" value="ENSCSAVG00000010648.1"/>
</dbReference>
<organism evidence="3 4">
    <name type="scientific">Ciona savignyi</name>
    <name type="common">Pacific transparent sea squirt</name>
    <dbReference type="NCBI Taxonomy" id="51511"/>
    <lineage>
        <taxon>Eukaryota</taxon>
        <taxon>Metazoa</taxon>
        <taxon>Chordata</taxon>
        <taxon>Tunicata</taxon>
        <taxon>Ascidiacea</taxon>
        <taxon>Phlebobranchia</taxon>
        <taxon>Cionidae</taxon>
        <taxon>Ciona</taxon>
    </lineage>
</organism>
<dbReference type="PANTHER" id="PTHR24412:SF441">
    <property type="entry name" value="KELCH-LIKE PROTEIN 28"/>
    <property type="match status" value="1"/>
</dbReference>
<keyword evidence="4" id="KW-1185">Reference proteome</keyword>
<dbReference type="Pfam" id="PF24681">
    <property type="entry name" value="Kelch_KLHDC2_KLHL20_DRC7"/>
    <property type="match status" value="1"/>
</dbReference>
<dbReference type="Gene3D" id="2.120.10.80">
    <property type="entry name" value="Kelch-type beta propeller"/>
    <property type="match status" value="1"/>
</dbReference>
<dbReference type="AlphaFoldDB" id="H2ZKJ3"/>
<dbReference type="STRING" id="51511.ENSCSAVP00000018109"/>
<dbReference type="Pfam" id="PF01344">
    <property type="entry name" value="Kelch_1"/>
    <property type="match status" value="1"/>
</dbReference>
<evidence type="ECO:0008006" key="5">
    <source>
        <dbReference type="Google" id="ProtNLM"/>
    </source>
</evidence>
<keyword evidence="2" id="KW-0677">Repeat</keyword>
<dbReference type="HOGENOM" id="CLU_933697_0_0_1"/>
<dbReference type="InterPro" id="IPR037293">
    <property type="entry name" value="Gal_Oxidase_central_sf"/>
</dbReference>
<dbReference type="PANTHER" id="PTHR24412">
    <property type="entry name" value="KELCH PROTEIN"/>
    <property type="match status" value="1"/>
</dbReference>
<dbReference type="OMA" id="NSWRHFG"/>
<sequence length="298" mass="32974">MKEHIALSVQRERRCFLVVGGKDSNDVLKYDTAMKKSTVLTPLNKKRSSACLARVGNYVYSIGGKVIWGSEVTDMVERLCYDDISSSWENMASMNEKRCVAGAATIHDTIFVTGGVNETPVELSSAEYYNLAFDKWTPIARMNHTRGAHVVVAVDNCLYSGAGHCDRTYLSSMERYDPRVGSWEMVAPMEKGRRWPTATVVDGLIYVIGGDIGVRTDTRTVEIYDQRANAWFPGPGLIIDRSAAASCTVRGKIYVLGGVEENVTDTSVECYDPATEKWTAETNLPCFMLNLCVTMVTV</sequence>
<dbReference type="GeneTree" id="ENSGT00940000165174"/>
<reference evidence="4" key="1">
    <citation type="submission" date="2003-08" db="EMBL/GenBank/DDBJ databases">
        <authorList>
            <person name="Birren B."/>
            <person name="Nusbaum C."/>
            <person name="Abebe A."/>
            <person name="Abouelleil A."/>
            <person name="Adekoya E."/>
            <person name="Ait-zahra M."/>
            <person name="Allen N."/>
            <person name="Allen T."/>
            <person name="An P."/>
            <person name="Anderson M."/>
            <person name="Anderson S."/>
            <person name="Arachchi H."/>
            <person name="Armbruster J."/>
            <person name="Bachantsang P."/>
            <person name="Baldwin J."/>
            <person name="Barry A."/>
            <person name="Bayul T."/>
            <person name="Blitshsteyn B."/>
            <person name="Bloom T."/>
            <person name="Blye J."/>
            <person name="Boguslavskiy L."/>
            <person name="Borowsky M."/>
            <person name="Boukhgalter B."/>
            <person name="Brunache A."/>
            <person name="Butler J."/>
            <person name="Calixte N."/>
            <person name="Calvo S."/>
            <person name="Camarata J."/>
            <person name="Campo K."/>
            <person name="Chang J."/>
            <person name="Cheshatsang Y."/>
            <person name="Citroen M."/>
            <person name="Collymore A."/>
            <person name="Considine T."/>
            <person name="Cook A."/>
            <person name="Cooke P."/>
            <person name="Corum B."/>
            <person name="Cuomo C."/>
            <person name="David R."/>
            <person name="Dawoe T."/>
            <person name="Degray S."/>
            <person name="Dodge S."/>
            <person name="Dooley K."/>
            <person name="Dorje P."/>
            <person name="Dorjee K."/>
            <person name="Dorris L."/>
            <person name="Duffey N."/>
            <person name="Dupes A."/>
            <person name="Elkins T."/>
            <person name="Engels R."/>
            <person name="Erickson J."/>
            <person name="Farina A."/>
            <person name="Faro S."/>
            <person name="Ferreira P."/>
            <person name="Fischer H."/>
            <person name="Fitzgerald M."/>
            <person name="Foley K."/>
            <person name="Gage D."/>
            <person name="Galagan J."/>
            <person name="Gearin G."/>
            <person name="Gnerre S."/>
            <person name="Gnirke A."/>
            <person name="Goyette A."/>
            <person name="Graham J."/>
            <person name="Grandbois E."/>
            <person name="Gyaltsen K."/>
            <person name="Hafez N."/>
            <person name="Hagopian D."/>
            <person name="Hagos B."/>
            <person name="Hall J."/>
            <person name="Hatcher B."/>
            <person name="Heller A."/>
            <person name="Higgins H."/>
            <person name="Honan T."/>
            <person name="Horn A."/>
            <person name="Houde N."/>
            <person name="Hughes L."/>
            <person name="Hulme W."/>
            <person name="Husby E."/>
            <person name="Iliev I."/>
            <person name="Jaffe D."/>
            <person name="Jones C."/>
            <person name="Kamal M."/>
            <person name="Kamat A."/>
            <person name="Kamvysselis M."/>
            <person name="Karlsson E."/>
            <person name="Kells C."/>
            <person name="Kieu A."/>
            <person name="Kisner P."/>
            <person name="Kodira C."/>
            <person name="Kulbokas E."/>
            <person name="Labutti K."/>
            <person name="Lama D."/>
            <person name="Landers T."/>
            <person name="Leger J."/>
            <person name="Levine S."/>
            <person name="Lewis D."/>
            <person name="Lewis T."/>
            <person name="Lindblad-toh K."/>
            <person name="Liu X."/>
            <person name="Lokyitsang T."/>
            <person name="Lokyitsang Y."/>
            <person name="Lucien O."/>
            <person name="Lui A."/>
            <person name="Ma L.J."/>
            <person name="Mabbitt R."/>
            <person name="Macdonald J."/>
            <person name="Maclean C."/>
            <person name="Major J."/>
            <person name="Manning J."/>
            <person name="Marabella R."/>
            <person name="Maru K."/>
            <person name="Matthews C."/>
            <person name="Mauceli E."/>
            <person name="Mccarthy M."/>
            <person name="Mcdonough S."/>
            <person name="Mcghee T."/>
            <person name="Meldrim J."/>
            <person name="Meneus L."/>
            <person name="Mesirov J."/>
            <person name="Mihalev A."/>
            <person name="Mihova T."/>
            <person name="Mikkelsen T."/>
            <person name="Mlenga V."/>
            <person name="Moru K."/>
            <person name="Mozes J."/>
            <person name="Mulrain L."/>
            <person name="Munson G."/>
            <person name="Naylor J."/>
            <person name="Newes C."/>
            <person name="Nguyen C."/>
            <person name="Nguyen N."/>
            <person name="Nguyen T."/>
            <person name="Nicol R."/>
            <person name="Nielsen C."/>
            <person name="Nizzari M."/>
            <person name="Norbu C."/>
            <person name="Norbu N."/>
            <person name="O'donnell P."/>
            <person name="Okoawo O."/>
            <person name="O'leary S."/>
            <person name="Omotosho B."/>
            <person name="O'neill K."/>
            <person name="Osman S."/>
            <person name="Parker S."/>
            <person name="Perrin D."/>
            <person name="Phunkhang P."/>
            <person name="Piqani B."/>
            <person name="Purcell S."/>
            <person name="Rachupka T."/>
            <person name="Ramasamy U."/>
            <person name="Rameau R."/>
            <person name="Ray V."/>
            <person name="Raymond C."/>
            <person name="Retta R."/>
            <person name="Richardson S."/>
            <person name="Rise C."/>
            <person name="Rodriguez J."/>
            <person name="Rogers J."/>
            <person name="Rogov P."/>
            <person name="Rutman M."/>
            <person name="Schupbach R."/>
            <person name="Seaman C."/>
            <person name="Settipalli S."/>
            <person name="Sharpe T."/>
            <person name="Sheridan J."/>
            <person name="Sherpa N."/>
            <person name="Shi J."/>
            <person name="Smirnov S."/>
            <person name="Smith C."/>
            <person name="Sougnez C."/>
            <person name="Spencer B."/>
            <person name="Stalker J."/>
            <person name="Stange-thomann N."/>
            <person name="Stavropoulos S."/>
            <person name="Stetson K."/>
            <person name="Stone C."/>
            <person name="Stone S."/>
            <person name="Stubbs M."/>
            <person name="Talamas J."/>
            <person name="Tchuinga P."/>
            <person name="Tenzing P."/>
            <person name="Tesfaye S."/>
            <person name="Theodore J."/>
            <person name="Thoulutsang Y."/>
            <person name="Topham K."/>
            <person name="Towey S."/>
            <person name="Tsamla T."/>
            <person name="Tsomo N."/>
            <person name="Vallee D."/>
            <person name="Vassiliev H."/>
            <person name="Venkataraman V."/>
            <person name="Vinson J."/>
            <person name="Vo A."/>
            <person name="Wade C."/>
            <person name="Wang S."/>
            <person name="Wangchuk T."/>
            <person name="Wangdi T."/>
            <person name="Whittaker C."/>
            <person name="Wilkinson J."/>
            <person name="Wu Y."/>
            <person name="Wyman D."/>
            <person name="Yadav S."/>
            <person name="Yang S."/>
            <person name="Yang X."/>
            <person name="Yeager S."/>
            <person name="Yee E."/>
            <person name="Young G."/>
            <person name="Zainoun J."/>
            <person name="Zembeck L."/>
            <person name="Zimmer A."/>
            <person name="Zody M."/>
            <person name="Lander E."/>
        </authorList>
    </citation>
    <scope>NUCLEOTIDE SEQUENCE [LARGE SCALE GENOMIC DNA]</scope>
</reference>
<dbReference type="InParanoid" id="H2ZKJ3"/>
<evidence type="ECO:0000256" key="1">
    <source>
        <dbReference type="ARBA" id="ARBA00022441"/>
    </source>
</evidence>
<reference evidence="3" key="3">
    <citation type="submission" date="2025-09" db="UniProtKB">
        <authorList>
            <consortium name="Ensembl"/>
        </authorList>
    </citation>
    <scope>IDENTIFICATION</scope>
</reference>
<dbReference type="SMART" id="SM00612">
    <property type="entry name" value="Kelch"/>
    <property type="match status" value="6"/>
</dbReference>
<dbReference type="eggNOG" id="KOG4441">
    <property type="taxonomic scope" value="Eukaryota"/>
</dbReference>
<dbReference type="InterPro" id="IPR015915">
    <property type="entry name" value="Kelch-typ_b-propeller"/>
</dbReference>
<dbReference type="InterPro" id="IPR006652">
    <property type="entry name" value="Kelch_1"/>
</dbReference>
<keyword evidence="1" id="KW-0880">Kelch repeat</keyword>
<reference evidence="3" key="2">
    <citation type="submission" date="2025-08" db="UniProtKB">
        <authorList>
            <consortium name="Ensembl"/>
        </authorList>
    </citation>
    <scope>IDENTIFICATION</scope>
</reference>
<evidence type="ECO:0000313" key="4">
    <source>
        <dbReference type="Proteomes" id="UP000007875"/>
    </source>
</evidence>
<dbReference type="Gene3D" id="2.130.10.80">
    <property type="entry name" value="Galactose oxidase/kelch, beta-propeller"/>
    <property type="match status" value="1"/>
</dbReference>
<name>H2ZKJ3_CIOSA</name>
<evidence type="ECO:0000313" key="3">
    <source>
        <dbReference type="Ensembl" id="ENSCSAVP00000018109.1"/>
    </source>
</evidence>
<protein>
    <recommendedName>
        <fullName evidence="5">BACK domain-containing protein</fullName>
    </recommendedName>
</protein>
<accession>H2ZKJ3</accession>